<dbReference type="STRING" id="1577791.Mpt1_c12750"/>
<feature type="domain" description="Ribulose bisphosphate carboxylase large subunit ferrodoxin-like N-terminal" evidence="2">
    <location>
        <begin position="17"/>
        <end position="119"/>
    </location>
</feature>
<gene>
    <name evidence="3" type="primary">rbcL</name>
    <name evidence="3" type="ORF">Mpt1_c12750</name>
</gene>
<dbReference type="InterPro" id="IPR017443">
    <property type="entry name" value="RuBisCO_lsu_fd_N"/>
</dbReference>
<evidence type="ECO:0000313" key="4">
    <source>
        <dbReference type="Proteomes" id="UP000030787"/>
    </source>
</evidence>
<protein>
    <submittedName>
        <fullName evidence="3">RbcL protein</fullName>
        <ecNumber evidence="3">4.1.1.39</ecNumber>
    </submittedName>
</protein>
<dbReference type="EC" id="4.1.1.39" evidence="3"/>
<dbReference type="SFLD" id="SFLDS00014">
    <property type="entry name" value="RuBisCO"/>
    <property type="match status" value="1"/>
</dbReference>
<name>A0A0A7LFV5_9ARCH</name>
<dbReference type="Pfam" id="PF00016">
    <property type="entry name" value="RuBisCO_large"/>
    <property type="match status" value="1"/>
</dbReference>
<dbReference type="InterPro" id="IPR036376">
    <property type="entry name" value="RuBisCO_lsu_C_sf"/>
</dbReference>
<accession>A0A0A7LFV5</accession>
<organism evidence="3 4">
    <name type="scientific">Candidatus Methanoplasma termitum</name>
    <dbReference type="NCBI Taxonomy" id="1577791"/>
    <lineage>
        <taxon>Archaea</taxon>
        <taxon>Methanobacteriati</taxon>
        <taxon>Thermoplasmatota</taxon>
        <taxon>Thermoplasmata</taxon>
        <taxon>Methanomassiliicoccales</taxon>
        <taxon>Methanomassiliicoccaceae</taxon>
        <taxon>Candidatus Methanoplasma</taxon>
    </lineage>
</organism>
<dbReference type="GO" id="GO:0000287">
    <property type="term" value="F:magnesium ion binding"/>
    <property type="evidence" value="ECO:0007669"/>
    <property type="project" value="InterPro"/>
</dbReference>
<feature type="domain" description="Ribulose bisphosphate carboxylase large subunit C-terminal" evidence="1">
    <location>
        <begin position="137"/>
        <end position="410"/>
    </location>
</feature>
<dbReference type="InterPro" id="IPR036422">
    <property type="entry name" value="RuBisCO_lsu_N_sf"/>
</dbReference>
<dbReference type="OrthoDB" id="52787at2157"/>
<evidence type="ECO:0000259" key="1">
    <source>
        <dbReference type="Pfam" id="PF00016"/>
    </source>
</evidence>
<dbReference type="RefSeq" id="WP_048113196.1">
    <property type="nucleotide sequence ID" value="NZ_CP010070.1"/>
</dbReference>
<dbReference type="GO" id="GO:0015977">
    <property type="term" value="P:carbon fixation"/>
    <property type="evidence" value="ECO:0007669"/>
    <property type="project" value="InterPro"/>
</dbReference>
<dbReference type="Proteomes" id="UP000030787">
    <property type="component" value="Chromosome"/>
</dbReference>
<keyword evidence="3" id="KW-0456">Lyase</keyword>
<dbReference type="GeneID" id="24818936"/>
<dbReference type="Gene3D" id="3.20.20.110">
    <property type="entry name" value="Ribulose bisphosphate carboxylase, large subunit, C-terminal domain"/>
    <property type="match status" value="1"/>
</dbReference>
<dbReference type="SFLD" id="SFLDG00301">
    <property type="entry name" value="RuBisCO-like_proteins"/>
    <property type="match status" value="1"/>
</dbReference>
<dbReference type="SUPFAM" id="SSF54966">
    <property type="entry name" value="RuBisCO, large subunit, small (N-terminal) domain"/>
    <property type="match status" value="1"/>
</dbReference>
<evidence type="ECO:0000313" key="3">
    <source>
        <dbReference type="EMBL" id="AIZ57137.1"/>
    </source>
</evidence>
<dbReference type="KEGG" id="mear:Mpt1_c12750"/>
<dbReference type="SUPFAM" id="SSF51649">
    <property type="entry name" value="RuBisCo, C-terminal domain"/>
    <property type="match status" value="1"/>
</dbReference>
<dbReference type="AlphaFoldDB" id="A0A0A7LFV5"/>
<dbReference type="EMBL" id="CP010070">
    <property type="protein sequence ID" value="AIZ57137.1"/>
    <property type="molecule type" value="Genomic_DNA"/>
</dbReference>
<keyword evidence="4" id="KW-1185">Reference proteome</keyword>
<sequence length="413" mass="44543">MVKTYSYLHLGEKIDLDAHVVCKYRVTTDLPIEEAANAIAAEQSTGTWTGITTLHDKEFKMCSGKVIDITGNMVTVAFPEEDFDIELGGIPQALSIISGNLFGLEALQKVRLEDVEFPSGILKKFKGPKFGADGIRKLVARPEKPLVGTIVKPKIGLSPKDTAKYIYEGGTGGLTNSKDDETLVDQKFCPIETRTKLIAEKLDILKEEGHKMIHSINISTRGDKIVELAEDAQSWGATILMIDVVTTGFEAVKAVAENPKIKVPIHIHRTMHGAFSRDPLHGISMLPITKLVRMCGGDATHIGTFGVGKMAGTLEGDRECLDECLRKDKRYKTMMPICSGGVYPGMIGTMIKASGFNVQVQAGGGVAGHPGGVKMGAMGMCQAVDAAFKGIDVATYAKTHPELQTALDLWGVK</sequence>
<proteinExistence type="predicted"/>
<reference evidence="3 4" key="1">
    <citation type="journal article" date="2014" name="Appl. Environ. Microbiol.">
        <title>Comparative Genome Analysis of 'Candidatus Methanoplasma termitum' Indicates a New Mode of Energy Metabolism in the Seventh Order of Methanogens.</title>
        <authorList>
            <person name="Lang K."/>
            <person name="Schuldes J."/>
            <person name="Klingl A."/>
            <person name="Poehlein A."/>
            <person name="Daniel R."/>
            <person name="Brune A."/>
        </authorList>
    </citation>
    <scope>NUCLEOTIDE SEQUENCE [LARGE SCALE GENOMIC DNA]</scope>
    <source>
        <strain evidence="4">Mpt1</strain>
    </source>
</reference>
<dbReference type="GO" id="GO:0016984">
    <property type="term" value="F:ribulose-bisphosphate carboxylase activity"/>
    <property type="evidence" value="ECO:0007669"/>
    <property type="project" value="UniProtKB-EC"/>
</dbReference>
<dbReference type="Gene3D" id="3.30.70.150">
    <property type="entry name" value="RuBisCO large subunit, N-terminal domain"/>
    <property type="match status" value="1"/>
</dbReference>
<dbReference type="PANTHER" id="PTHR42704">
    <property type="entry name" value="RIBULOSE BISPHOSPHATE CARBOXYLASE"/>
    <property type="match status" value="1"/>
</dbReference>
<dbReference type="PANTHER" id="PTHR42704:SF17">
    <property type="entry name" value="RIBULOSE BISPHOSPHATE CARBOXYLASE LARGE CHAIN"/>
    <property type="match status" value="1"/>
</dbReference>
<dbReference type="Pfam" id="PF02788">
    <property type="entry name" value="RuBisCO_large_N"/>
    <property type="match status" value="1"/>
</dbReference>
<dbReference type="InterPro" id="IPR033966">
    <property type="entry name" value="RuBisCO"/>
</dbReference>
<dbReference type="HOGENOM" id="CLU_031450_3_1_2"/>
<dbReference type="InterPro" id="IPR000685">
    <property type="entry name" value="RuBisCO_lsu_C"/>
</dbReference>
<evidence type="ECO:0000259" key="2">
    <source>
        <dbReference type="Pfam" id="PF02788"/>
    </source>
</evidence>